<keyword evidence="2" id="KW-0560">Oxidoreductase</keyword>
<feature type="domain" description="Enoyl reductase (ER)" evidence="3">
    <location>
        <begin position="97"/>
        <end position="410"/>
    </location>
</feature>
<proteinExistence type="predicted"/>
<dbReference type="AlphaFoldDB" id="A0A3D9FDU7"/>
<dbReference type="InterPro" id="IPR014189">
    <property type="entry name" value="Quinone_OxRdtase_PIG3"/>
</dbReference>
<dbReference type="PANTHER" id="PTHR48106:SF8">
    <property type="entry name" value="OS02G0805600 PROTEIN"/>
    <property type="match status" value="1"/>
</dbReference>
<dbReference type="NCBIfam" id="TIGR02824">
    <property type="entry name" value="quinone_pig3"/>
    <property type="match status" value="1"/>
</dbReference>
<dbReference type="CDD" id="cd05276">
    <property type="entry name" value="p53_inducible_oxidoreductase"/>
    <property type="match status" value="1"/>
</dbReference>
<dbReference type="Gene3D" id="3.40.50.720">
    <property type="entry name" value="NAD(P)-binding Rossmann-like Domain"/>
    <property type="match status" value="1"/>
</dbReference>
<sequence>MGDRAVQLGPYPGNFTFKCVNSRFQFLNGIWVEILLAQQCERIAGRFGEKFVQIHDCNVDARPPAVNMAAQIRVHGQGIIMAAVPDQMTAIDMENPGGPEVLQAVVRPVPQPDPGEVLVKVAAAGVNRPDIVQRKGFYPPPPGAPSIPGLEIAGQIVALGEGVEDAVLGQSVCALVSGGGYAEYCAAPIVQCLGVPEALSMQEAAALPETLFTVWHNLFERAYAREGETVLVHGGTSGIGSMAIMLGKLFDLTVIVTCGSDEKCAAAQEIGATHAINYKSQDFVEEVKRLTDGAGVEIVIDMVAGDYVARNLQCLKEDGRHVTIAVQGGLEATINMAQVMSRRLMLTGSTLRARSVEFKGLLAEEIERNAWSFVEQGKLRPVMDQSFPLIDAAAAHARMEAGAHIGKIILEI</sequence>
<gene>
    <name evidence="4" type="ORF">DFR46_1010</name>
</gene>
<dbReference type="InterPro" id="IPR013149">
    <property type="entry name" value="ADH-like_C"/>
</dbReference>
<keyword evidence="1" id="KW-0521">NADP</keyword>
<dbReference type="SUPFAM" id="SSF51735">
    <property type="entry name" value="NAD(P)-binding Rossmann-fold domains"/>
    <property type="match status" value="1"/>
</dbReference>
<reference evidence="4 5" key="1">
    <citation type="submission" date="2018-07" db="EMBL/GenBank/DDBJ databases">
        <title>Genomic Encyclopedia of Type Strains, Phase IV (KMG-IV): sequencing the most valuable type-strain genomes for metagenomic binning, comparative biology and taxonomic classification.</title>
        <authorList>
            <person name="Goeker M."/>
        </authorList>
    </citation>
    <scope>NUCLEOTIDE SEQUENCE [LARGE SCALE GENOMIC DNA]</scope>
    <source>
        <strain evidence="4 5">DSM 26725</strain>
    </source>
</reference>
<dbReference type="Gene3D" id="3.90.180.10">
    <property type="entry name" value="Medium-chain alcohol dehydrogenases, catalytic domain"/>
    <property type="match status" value="1"/>
</dbReference>
<evidence type="ECO:0000313" key="4">
    <source>
        <dbReference type="EMBL" id="RED16000.1"/>
    </source>
</evidence>
<name>A0A3D9FDU7_9SPHN</name>
<dbReference type="SMART" id="SM00829">
    <property type="entry name" value="PKS_ER"/>
    <property type="match status" value="1"/>
</dbReference>
<evidence type="ECO:0000313" key="5">
    <source>
        <dbReference type="Proteomes" id="UP000256310"/>
    </source>
</evidence>
<dbReference type="SUPFAM" id="SSF50129">
    <property type="entry name" value="GroES-like"/>
    <property type="match status" value="1"/>
</dbReference>
<evidence type="ECO:0000256" key="1">
    <source>
        <dbReference type="ARBA" id="ARBA00022857"/>
    </source>
</evidence>
<accession>A0A3D9FDU7</accession>
<dbReference type="InterPro" id="IPR013154">
    <property type="entry name" value="ADH-like_N"/>
</dbReference>
<dbReference type="InterPro" id="IPR020843">
    <property type="entry name" value="ER"/>
</dbReference>
<organism evidence="4 5">
    <name type="scientific">Parasphingopyxis lamellibrachiae</name>
    <dbReference type="NCBI Taxonomy" id="680125"/>
    <lineage>
        <taxon>Bacteria</taxon>
        <taxon>Pseudomonadati</taxon>
        <taxon>Pseudomonadota</taxon>
        <taxon>Alphaproteobacteria</taxon>
        <taxon>Sphingomonadales</taxon>
        <taxon>Sphingomonadaceae</taxon>
        <taxon>Parasphingopyxis</taxon>
    </lineage>
</organism>
<dbReference type="Proteomes" id="UP000256310">
    <property type="component" value="Unassembled WGS sequence"/>
</dbReference>
<dbReference type="InterPro" id="IPR011032">
    <property type="entry name" value="GroES-like_sf"/>
</dbReference>
<dbReference type="InterPro" id="IPR036291">
    <property type="entry name" value="NAD(P)-bd_dom_sf"/>
</dbReference>
<dbReference type="PANTHER" id="PTHR48106">
    <property type="entry name" value="QUINONE OXIDOREDUCTASE PIG3-RELATED"/>
    <property type="match status" value="1"/>
</dbReference>
<evidence type="ECO:0000259" key="3">
    <source>
        <dbReference type="SMART" id="SM00829"/>
    </source>
</evidence>
<keyword evidence="5" id="KW-1185">Reference proteome</keyword>
<dbReference type="Pfam" id="PF08240">
    <property type="entry name" value="ADH_N"/>
    <property type="match status" value="1"/>
</dbReference>
<evidence type="ECO:0000256" key="2">
    <source>
        <dbReference type="ARBA" id="ARBA00023002"/>
    </source>
</evidence>
<dbReference type="EMBL" id="QRDP01000004">
    <property type="protein sequence ID" value="RED16000.1"/>
    <property type="molecule type" value="Genomic_DNA"/>
</dbReference>
<comment type="caution">
    <text evidence="4">The sequence shown here is derived from an EMBL/GenBank/DDBJ whole genome shotgun (WGS) entry which is preliminary data.</text>
</comment>
<protein>
    <submittedName>
        <fullName evidence="4">Putative PIG3 family NAD(P)H quinone oxidoreductase</fullName>
    </submittedName>
</protein>
<dbReference type="Pfam" id="PF00107">
    <property type="entry name" value="ADH_zinc_N"/>
    <property type="match status" value="1"/>
</dbReference>
<dbReference type="GO" id="GO:0070402">
    <property type="term" value="F:NADPH binding"/>
    <property type="evidence" value="ECO:0007669"/>
    <property type="project" value="TreeGrafter"/>
</dbReference>
<dbReference type="GO" id="GO:0016651">
    <property type="term" value="F:oxidoreductase activity, acting on NAD(P)H"/>
    <property type="evidence" value="ECO:0007669"/>
    <property type="project" value="TreeGrafter"/>
</dbReference>